<feature type="compositionally biased region" description="Low complexity" evidence="1">
    <location>
        <begin position="24"/>
        <end position="34"/>
    </location>
</feature>
<accession>A0A1N7SJ47</accession>
<reference evidence="2 3" key="1">
    <citation type="submission" date="2016-12" db="EMBL/GenBank/DDBJ databases">
        <authorList>
            <person name="Song W.-J."/>
            <person name="Kurnit D.M."/>
        </authorList>
    </citation>
    <scope>NUCLEOTIDE SEQUENCE [LARGE SCALE GENOMIC DNA]</scope>
    <source>
        <strain evidence="2 3">STM7296</strain>
    </source>
</reference>
<protein>
    <submittedName>
        <fullName evidence="2">Uncharacterized protein</fullName>
    </submittedName>
</protein>
<evidence type="ECO:0000313" key="2">
    <source>
        <dbReference type="EMBL" id="SIT47330.1"/>
    </source>
</evidence>
<name>A0A1N7SJ47_9BURK</name>
<feature type="compositionally biased region" description="Gly residues" evidence="1">
    <location>
        <begin position="1"/>
        <end position="22"/>
    </location>
</feature>
<keyword evidence="3" id="KW-1185">Reference proteome</keyword>
<evidence type="ECO:0000256" key="1">
    <source>
        <dbReference type="SAM" id="MobiDB-lite"/>
    </source>
</evidence>
<dbReference type="STRING" id="1247936.BN2475_720052"/>
<proteinExistence type="predicted"/>
<feature type="region of interest" description="Disordered" evidence="1">
    <location>
        <begin position="1"/>
        <end position="36"/>
    </location>
</feature>
<dbReference type="AlphaFoldDB" id="A0A1N7SJ47"/>
<sequence length="141" mass="14549">MAGGSPSGGRDGSLAGSSGGVRTGSLSGSGASGSTSGGIGVCMWRRAMQRASQAAVEVLDKFIAEVLDKFIAVSLTFSYLPAIAVPRPPIDALRRPGFAWNDYCSARASARRISVAARITATHREHGARQVQERGNTNGAT</sequence>
<evidence type="ECO:0000313" key="3">
    <source>
        <dbReference type="Proteomes" id="UP000187012"/>
    </source>
</evidence>
<dbReference type="Proteomes" id="UP000187012">
    <property type="component" value="Unassembled WGS sequence"/>
</dbReference>
<gene>
    <name evidence="2" type="ORF">BN2475_720052</name>
</gene>
<organism evidence="2 3">
    <name type="scientific">Paraburkholderia ribeironis</name>
    <dbReference type="NCBI Taxonomy" id="1247936"/>
    <lineage>
        <taxon>Bacteria</taxon>
        <taxon>Pseudomonadati</taxon>
        <taxon>Pseudomonadota</taxon>
        <taxon>Betaproteobacteria</taxon>
        <taxon>Burkholderiales</taxon>
        <taxon>Burkholderiaceae</taxon>
        <taxon>Paraburkholderia</taxon>
    </lineage>
</organism>
<dbReference type="EMBL" id="CYGX02000072">
    <property type="protein sequence ID" value="SIT47330.1"/>
    <property type="molecule type" value="Genomic_DNA"/>
</dbReference>